<accession>A0A2Z4FJ52</accession>
<comment type="function">
    <text evidence="5">Involved in formation and maintenance of cell shape.</text>
</comment>
<dbReference type="Pfam" id="PF04085">
    <property type="entry name" value="MreC"/>
    <property type="match status" value="1"/>
</dbReference>
<dbReference type="InterPro" id="IPR042177">
    <property type="entry name" value="Cell/Rod_1"/>
</dbReference>
<dbReference type="Gene3D" id="2.40.10.340">
    <property type="entry name" value="Rod shape-determining protein MreC, domain 1"/>
    <property type="match status" value="1"/>
</dbReference>
<dbReference type="InterPro" id="IPR042175">
    <property type="entry name" value="Cell/Rod_MreC_2"/>
</dbReference>
<keyword evidence="8" id="KW-1185">Reference proteome</keyword>
<dbReference type="PIRSF" id="PIRSF038471">
    <property type="entry name" value="MreC"/>
    <property type="match status" value="1"/>
</dbReference>
<feature type="domain" description="Rod shape-determining protein MreC beta-barrel core" evidence="6">
    <location>
        <begin position="126"/>
        <end position="274"/>
    </location>
</feature>
<dbReference type="NCBIfam" id="TIGR00219">
    <property type="entry name" value="mreC"/>
    <property type="match status" value="1"/>
</dbReference>
<reference evidence="7 8" key="1">
    <citation type="submission" date="2018-06" db="EMBL/GenBank/DDBJ databases">
        <title>Lujinxingia sediminis gen. nov. sp. nov., a new facultative anaerobic member of the class Deltaproteobacteria, and proposal of Lujinxingaceae fam. nov.</title>
        <authorList>
            <person name="Guo L.-Y."/>
            <person name="Li C.-M."/>
            <person name="Wang S."/>
            <person name="Du Z.-J."/>
        </authorList>
    </citation>
    <scope>NUCLEOTIDE SEQUENCE [LARGE SCALE GENOMIC DNA]</scope>
    <source>
        <strain evidence="7 8">FA350</strain>
    </source>
</reference>
<dbReference type="InterPro" id="IPR007221">
    <property type="entry name" value="MreC"/>
</dbReference>
<dbReference type="GO" id="GO:0008360">
    <property type="term" value="P:regulation of cell shape"/>
    <property type="evidence" value="ECO:0007669"/>
    <property type="project" value="UniProtKB-KW"/>
</dbReference>
<keyword evidence="3 5" id="KW-0133">Cell shape</keyword>
<dbReference type="KEGG" id="bsed:DN745_06735"/>
<dbReference type="PANTHER" id="PTHR34138:SF1">
    <property type="entry name" value="CELL SHAPE-DETERMINING PROTEIN MREC"/>
    <property type="match status" value="1"/>
</dbReference>
<organism evidence="7 8">
    <name type="scientific">Bradymonas sediminis</name>
    <dbReference type="NCBI Taxonomy" id="1548548"/>
    <lineage>
        <taxon>Bacteria</taxon>
        <taxon>Deltaproteobacteria</taxon>
        <taxon>Bradymonadales</taxon>
        <taxon>Bradymonadaceae</taxon>
        <taxon>Bradymonas</taxon>
    </lineage>
</organism>
<evidence type="ECO:0000256" key="2">
    <source>
        <dbReference type="ARBA" id="ARBA00013855"/>
    </source>
</evidence>
<evidence type="ECO:0000256" key="1">
    <source>
        <dbReference type="ARBA" id="ARBA00009369"/>
    </source>
</evidence>
<dbReference type="PANTHER" id="PTHR34138">
    <property type="entry name" value="CELL SHAPE-DETERMINING PROTEIN MREC"/>
    <property type="match status" value="1"/>
</dbReference>
<dbReference type="EMBL" id="CP030032">
    <property type="protein sequence ID" value="AWV89047.1"/>
    <property type="molecule type" value="Genomic_DNA"/>
</dbReference>
<dbReference type="RefSeq" id="WP_111333229.1">
    <property type="nucleotide sequence ID" value="NZ_CP030032.1"/>
</dbReference>
<evidence type="ECO:0000256" key="3">
    <source>
        <dbReference type="ARBA" id="ARBA00022960"/>
    </source>
</evidence>
<name>A0A2Z4FJ52_9DELT</name>
<proteinExistence type="inferred from homology"/>
<dbReference type="Gene3D" id="2.40.10.350">
    <property type="entry name" value="Rod shape-determining protein MreC, domain 2"/>
    <property type="match status" value="1"/>
</dbReference>
<comment type="similarity">
    <text evidence="1 5">Belongs to the MreC family.</text>
</comment>
<evidence type="ECO:0000259" key="6">
    <source>
        <dbReference type="Pfam" id="PF04085"/>
    </source>
</evidence>
<sequence>MYQLINLHRAKFAAFLLVVLPLVMVATGDPVGVGKEPASKPVQVLHSGVAWSEAGAYRSLAWFGGAWGRLTSGDLAEENEQLRAEVAKLREEKSRLIGVLQENARLREEVGFQKKHPEFELSAAKVIGRDITPYFRVLRLKIESGAELKPRQAVVVAGGVVGQIHEVYGNYADVIIVSDPRSRIDAVSQRNRAPGVVMGLGHESDYLAEVAYLNQKDLVRPGDVMVTGGKGGVFPRELVIGTVSAVKSSRRGLFQEVRLRPAVDFSRLEEVFIITGRK</sequence>
<evidence type="ECO:0000313" key="8">
    <source>
        <dbReference type="Proteomes" id="UP000249799"/>
    </source>
</evidence>
<evidence type="ECO:0000256" key="5">
    <source>
        <dbReference type="PIRNR" id="PIRNR038471"/>
    </source>
</evidence>
<dbReference type="InterPro" id="IPR055342">
    <property type="entry name" value="MreC_beta-barrel_core"/>
</dbReference>
<evidence type="ECO:0000313" key="7">
    <source>
        <dbReference type="EMBL" id="AWV89047.1"/>
    </source>
</evidence>
<protein>
    <recommendedName>
        <fullName evidence="2 5">Cell shape-determining protein MreC</fullName>
    </recommendedName>
    <alternativeName>
        <fullName evidence="4 5">Cell shape protein MreC</fullName>
    </alternativeName>
</protein>
<dbReference type="Proteomes" id="UP000249799">
    <property type="component" value="Chromosome"/>
</dbReference>
<evidence type="ECO:0000256" key="4">
    <source>
        <dbReference type="ARBA" id="ARBA00032089"/>
    </source>
</evidence>
<dbReference type="GO" id="GO:0005886">
    <property type="term" value="C:plasma membrane"/>
    <property type="evidence" value="ECO:0007669"/>
    <property type="project" value="TreeGrafter"/>
</dbReference>
<dbReference type="AlphaFoldDB" id="A0A2Z4FJ52"/>
<gene>
    <name evidence="7" type="primary">mreC</name>
    <name evidence="7" type="ORF">DN745_06735</name>
</gene>
<dbReference type="OrthoDB" id="9808025at2"/>